<evidence type="ECO:0000256" key="2">
    <source>
        <dbReference type="SAM" id="SignalP"/>
    </source>
</evidence>
<dbReference type="STRING" id="797473.HMPREF9080_02596"/>
<name>G9ZIH2_9GAMM</name>
<dbReference type="Gene3D" id="3.30.1340.30">
    <property type="match status" value="1"/>
</dbReference>
<dbReference type="HOGENOM" id="CLU_083606_1_1_6"/>
<dbReference type="PROSITE" id="PS50914">
    <property type="entry name" value="BON"/>
    <property type="match status" value="2"/>
</dbReference>
<sequence length="202" mass="21777">MMKKMLSLAFAALLLQGCGMMLVGGAATTAGMVHDRRSAGTIIDDNALELKVLNTIRQAKTLADNSHVSATGYNGMILLTGEAYNENIRQHITAAVEQIPGVRQVRNQLVIGRRSTFMERAYDSKQTAKVKSALLDVKIAGFDPTRVKVVTEHGYTYLLGIVSEEEAQAAVDIARRVSGVKEIVSMFEIVNNPAATTLGGNI</sequence>
<feature type="domain" description="BON" evidence="3">
    <location>
        <begin position="44"/>
        <end position="113"/>
    </location>
</feature>
<feature type="domain" description="BON" evidence="3">
    <location>
        <begin position="122"/>
        <end position="191"/>
    </location>
</feature>
<dbReference type="SMART" id="SM00749">
    <property type="entry name" value="BON"/>
    <property type="match status" value="2"/>
</dbReference>
<dbReference type="EMBL" id="AGCM01000148">
    <property type="protein sequence ID" value="EHM51981.1"/>
    <property type="molecule type" value="Genomic_DNA"/>
</dbReference>
<dbReference type="Pfam" id="PF04972">
    <property type="entry name" value="BON"/>
    <property type="match status" value="2"/>
</dbReference>
<organism evidence="4 5">
    <name type="scientific">Cardiobacterium valvarum F0432</name>
    <dbReference type="NCBI Taxonomy" id="797473"/>
    <lineage>
        <taxon>Bacteria</taxon>
        <taxon>Pseudomonadati</taxon>
        <taxon>Pseudomonadota</taxon>
        <taxon>Gammaproteobacteria</taxon>
        <taxon>Cardiobacteriales</taxon>
        <taxon>Cardiobacteriaceae</taxon>
        <taxon>Cardiobacterium</taxon>
    </lineage>
</organism>
<evidence type="ECO:0000313" key="4">
    <source>
        <dbReference type="EMBL" id="EHM51981.1"/>
    </source>
</evidence>
<dbReference type="PANTHER" id="PTHR34606:SF4">
    <property type="entry name" value="OUTER MEMBRANE LIPOPROTEIN DOLP"/>
    <property type="match status" value="1"/>
</dbReference>
<feature type="chain" id="PRO_5003529652" evidence="2">
    <location>
        <begin position="27"/>
        <end position="202"/>
    </location>
</feature>
<evidence type="ECO:0000256" key="1">
    <source>
        <dbReference type="ARBA" id="ARBA00022729"/>
    </source>
</evidence>
<accession>G9ZIH2</accession>
<keyword evidence="1 2" id="KW-0732">Signal</keyword>
<dbReference type="PANTHER" id="PTHR34606">
    <property type="entry name" value="BON DOMAIN-CONTAINING PROTEIN"/>
    <property type="match status" value="1"/>
</dbReference>
<dbReference type="PROSITE" id="PS51257">
    <property type="entry name" value="PROKAR_LIPOPROTEIN"/>
    <property type="match status" value="1"/>
</dbReference>
<dbReference type="Proteomes" id="UP000004750">
    <property type="component" value="Unassembled WGS sequence"/>
</dbReference>
<dbReference type="InterPro" id="IPR014004">
    <property type="entry name" value="Transpt-assoc_nodulatn_dom_bac"/>
</dbReference>
<dbReference type="RefSeq" id="WP_006986588.1">
    <property type="nucleotide sequence ID" value="NZ_JH417958.1"/>
</dbReference>
<proteinExistence type="predicted"/>
<reference evidence="4 5" key="1">
    <citation type="submission" date="2011-08" db="EMBL/GenBank/DDBJ databases">
        <authorList>
            <person name="Weinstock G."/>
            <person name="Sodergren E."/>
            <person name="Clifton S."/>
            <person name="Fulton L."/>
            <person name="Fulton B."/>
            <person name="Courtney L."/>
            <person name="Fronick C."/>
            <person name="Harrison M."/>
            <person name="Strong C."/>
            <person name="Farmer C."/>
            <person name="Delahaunty K."/>
            <person name="Markovic C."/>
            <person name="Hall O."/>
            <person name="Minx P."/>
            <person name="Tomlinson C."/>
            <person name="Mitreva M."/>
            <person name="Hou S."/>
            <person name="Chen J."/>
            <person name="Wollam A."/>
            <person name="Pepin K.H."/>
            <person name="Johnson M."/>
            <person name="Bhonagiri V."/>
            <person name="Zhang X."/>
            <person name="Suruliraj S."/>
            <person name="Warren W."/>
            <person name="Chinwalla A."/>
            <person name="Mardis E.R."/>
            <person name="Wilson R.K."/>
        </authorList>
    </citation>
    <scope>NUCLEOTIDE SEQUENCE [LARGE SCALE GENOMIC DNA]</scope>
    <source>
        <strain evidence="4 5">F0432</strain>
    </source>
</reference>
<comment type="caution">
    <text evidence="4">The sequence shown here is derived from an EMBL/GenBank/DDBJ whole genome shotgun (WGS) entry which is preliminary data.</text>
</comment>
<evidence type="ECO:0000313" key="5">
    <source>
        <dbReference type="Proteomes" id="UP000004750"/>
    </source>
</evidence>
<protein>
    <submittedName>
        <fullName evidence="4">Phospholipid-binding domain protein</fullName>
    </submittedName>
</protein>
<dbReference type="InterPro" id="IPR007055">
    <property type="entry name" value="BON_dom"/>
</dbReference>
<dbReference type="InterPro" id="IPR051686">
    <property type="entry name" value="Lipoprotein_DolP"/>
</dbReference>
<evidence type="ECO:0000259" key="3">
    <source>
        <dbReference type="PROSITE" id="PS50914"/>
    </source>
</evidence>
<dbReference type="AlphaFoldDB" id="G9ZIH2"/>
<gene>
    <name evidence="4" type="ORF">HMPREF9080_02596</name>
</gene>
<feature type="signal peptide" evidence="2">
    <location>
        <begin position="1"/>
        <end position="26"/>
    </location>
</feature>